<sequence>MAFVTAFQILAKQYLPLSGALVLQESSAINSNSKRVNSRLANYPFGLLLLSVVTLGKGYWEIGVIASLIFVVSFYLDPVFKFYRAKVEGFQKFMLIAFLIGFCIATVAFFVPEHSGKLLAVWGIPTFIISFKNTKKFKDLEYK</sequence>
<evidence type="ECO:0000313" key="2">
    <source>
        <dbReference type="EMBL" id="WOH36425.1"/>
    </source>
</evidence>
<organism evidence="2 3">
    <name type="scientific">Thalassotalea fonticola</name>
    <dbReference type="NCBI Taxonomy" id="3065649"/>
    <lineage>
        <taxon>Bacteria</taxon>
        <taxon>Pseudomonadati</taxon>
        <taxon>Pseudomonadota</taxon>
        <taxon>Gammaproteobacteria</taxon>
        <taxon>Alteromonadales</taxon>
        <taxon>Colwelliaceae</taxon>
        <taxon>Thalassotalea</taxon>
    </lineage>
</organism>
<dbReference type="RefSeq" id="WP_348395238.1">
    <property type="nucleotide sequence ID" value="NZ_CP136600.1"/>
</dbReference>
<name>A0ABZ0GLK5_9GAMM</name>
<keyword evidence="1" id="KW-1133">Transmembrane helix</keyword>
<dbReference type="EMBL" id="CP136600">
    <property type="protein sequence ID" value="WOH36425.1"/>
    <property type="molecule type" value="Genomic_DNA"/>
</dbReference>
<evidence type="ECO:0000256" key="1">
    <source>
        <dbReference type="SAM" id="Phobius"/>
    </source>
</evidence>
<proteinExistence type="predicted"/>
<feature type="transmembrane region" description="Helical" evidence="1">
    <location>
        <begin position="92"/>
        <end position="111"/>
    </location>
</feature>
<keyword evidence="1" id="KW-0812">Transmembrane</keyword>
<protein>
    <submittedName>
        <fullName evidence="2">Uncharacterized protein</fullName>
    </submittedName>
</protein>
<accession>A0ABZ0GLK5</accession>
<dbReference type="Proteomes" id="UP001301442">
    <property type="component" value="Chromosome"/>
</dbReference>
<gene>
    <name evidence="2" type="ORF">RI844_13715</name>
</gene>
<feature type="transmembrane region" description="Helical" evidence="1">
    <location>
        <begin position="62"/>
        <end position="80"/>
    </location>
</feature>
<reference evidence="2 3" key="1">
    <citation type="submission" date="2023-09" db="EMBL/GenBank/DDBJ databases">
        <authorList>
            <person name="Qi X."/>
        </authorList>
    </citation>
    <scope>NUCLEOTIDE SEQUENCE [LARGE SCALE GENOMIC DNA]</scope>
    <source>
        <strain evidence="2 3">S1-1</strain>
    </source>
</reference>
<keyword evidence="3" id="KW-1185">Reference proteome</keyword>
<keyword evidence="1" id="KW-0472">Membrane</keyword>
<evidence type="ECO:0000313" key="3">
    <source>
        <dbReference type="Proteomes" id="UP001301442"/>
    </source>
</evidence>